<name>A0AA36GMG2_CYLNA</name>
<dbReference type="PANTHER" id="PTHR12411">
    <property type="entry name" value="CYSTEINE PROTEASE FAMILY C1-RELATED"/>
    <property type="match status" value="1"/>
</dbReference>
<dbReference type="AlphaFoldDB" id="A0AA36GMG2"/>
<dbReference type="SMART" id="SM00645">
    <property type="entry name" value="Pept_C1"/>
    <property type="match status" value="1"/>
</dbReference>
<dbReference type="GO" id="GO:0008234">
    <property type="term" value="F:cysteine-type peptidase activity"/>
    <property type="evidence" value="ECO:0007669"/>
    <property type="project" value="InterPro"/>
</dbReference>
<dbReference type="InterPro" id="IPR025660">
    <property type="entry name" value="Pept_his_AS"/>
</dbReference>
<dbReference type="GO" id="GO:0006508">
    <property type="term" value="P:proteolysis"/>
    <property type="evidence" value="ECO:0007669"/>
    <property type="project" value="InterPro"/>
</dbReference>
<dbReference type="InterPro" id="IPR013128">
    <property type="entry name" value="Peptidase_C1A"/>
</dbReference>
<dbReference type="EMBL" id="CATQJL010000112">
    <property type="protein sequence ID" value="CAJ0594735.1"/>
    <property type="molecule type" value="Genomic_DNA"/>
</dbReference>
<accession>A0AA36GMG2</accession>
<dbReference type="PROSITE" id="PS00639">
    <property type="entry name" value="THIOL_PROTEASE_HIS"/>
    <property type="match status" value="1"/>
</dbReference>
<comment type="similarity">
    <text evidence="1">Belongs to the peptidase C1 family.</text>
</comment>
<evidence type="ECO:0000313" key="4">
    <source>
        <dbReference type="Proteomes" id="UP001176961"/>
    </source>
</evidence>
<feature type="domain" description="Peptidase C1A papain C-terminal" evidence="2">
    <location>
        <begin position="2"/>
        <end position="198"/>
    </location>
</feature>
<dbReference type="Gene3D" id="3.90.70.10">
    <property type="entry name" value="Cysteine proteinases"/>
    <property type="match status" value="1"/>
</dbReference>
<dbReference type="InterPro" id="IPR038765">
    <property type="entry name" value="Papain-like_cys_pep_sf"/>
</dbReference>
<evidence type="ECO:0000313" key="3">
    <source>
        <dbReference type="EMBL" id="CAJ0594735.1"/>
    </source>
</evidence>
<evidence type="ECO:0000259" key="2">
    <source>
        <dbReference type="SMART" id="SM00645"/>
    </source>
</evidence>
<dbReference type="SUPFAM" id="SSF54001">
    <property type="entry name" value="Cysteine proteinases"/>
    <property type="match status" value="1"/>
</dbReference>
<dbReference type="Pfam" id="PF00112">
    <property type="entry name" value="Peptidase_C1"/>
    <property type="match status" value="1"/>
</dbReference>
<dbReference type="Proteomes" id="UP001176961">
    <property type="component" value="Unassembled WGS sequence"/>
</dbReference>
<reference evidence="3" key="1">
    <citation type="submission" date="2023-07" db="EMBL/GenBank/DDBJ databases">
        <authorList>
            <consortium name="CYATHOMIX"/>
        </authorList>
    </citation>
    <scope>NUCLEOTIDE SEQUENCE</scope>
    <source>
        <strain evidence="3">N/A</strain>
    </source>
</reference>
<keyword evidence="4" id="KW-1185">Reference proteome</keyword>
<gene>
    <name evidence="3" type="ORF">CYNAS_LOCUS6718</name>
</gene>
<organism evidence="3 4">
    <name type="scientific">Cylicocyclus nassatus</name>
    <name type="common">Nematode worm</name>
    <dbReference type="NCBI Taxonomy" id="53992"/>
    <lineage>
        <taxon>Eukaryota</taxon>
        <taxon>Metazoa</taxon>
        <taxon>Ecdysozoa</taxon>
        <taxon>Nematoda</taxon>
        <taxon>Chromadorea</taxon>
        <taxon>Rhabditida</taxon>
        <taxon>Rhabditina</taxon>
        <taxon>Rhabditomorpha</taxon>
        <taxon>Strongyloidea</taxon>
        <taxon>Strongylidae</taxon>
        <taxon>Cylicocyclus</taxon>
    </lineage>
</organism>
<proteinExistence type="inferred from homology"/>
<protein>
    <recommendedName>
        <fullName evidence="2">Peptidase C1A papain C-terminal domain-containing protein</fullName>
    </recommendedName>
</protein>
<comment type="caution">
    <text evidence="3">The sequence shown here is derived from an EMBL/GenBank/DDBJ whole genome shotgun (WGS) entry which is preliminary data.</text>
</comment>
<dbReference type="InterPro" id="IPR000668">
    <property type="entry name" value="Peptidase_C1A_C"/>
</dbReference>
<sequence length="240" mass="27785">MLCFLVRRWLFYRSIFRNHSWILYRCNGGYMLKAFQFALLSGVVTGGLYKSKDCCKPYPFHLCGQHKGQPYYGECLKDNEVAPPCRKQCQFRYEKDYSVDKIFADSAEFVNASELAIQTELFTNGPVQAGFIVYDDFRYYQKGVYVHTWFGEAGGHAVRIIGWGVENGVKYWLVSNSWNSDWGEEGLFKIRVEPTSARLEKWSGQSPCILNHRLVNNKLAIFLYKRADSRISIITLTQNS</sequence>
<evidence type="ECO:0000256" key="1">
    <source>
        <dbReference type="ARBA" id="ARBA00008455"/>
    </source>
</evidence>